<evidence type="ECO:0000313" key="5">
    <source>
        <dbReference type="Proteomes" id="UP001063350"/>
    </source>
</evidence>
<reference evidence="4" key="1">
    <citation type="submission" date="2020-12" db="EMBL/GenBank/DDBJ databases">
        <title>Desulfobium dissulfuricans gen. nov., sp. nov., a novel mesophilic, sulfate-reducing bacterium isolated from a deep-sea hydrothermal vent.</title>
        <authorList>
            <person name="Hashimoto Y."/>
            <person name="Tame A."/>
            <person name="Sawayama S."/>
            <person name="Miyazaki J."/>
            <person name="Takai K."/>
            <person name="Nakagawa S."/>
        </authorList>
    </citation>
    <scope>NUCLEOTIDE SEQUENCE</scope>
    <source>
        <strain evidence="4">GF1</strain>
    </source>
</reference>
<evidence type="ECO:0000259" key="3">
    <source>
        <dbReference type="Pfam" id="PF00850"/>
    </source>
</evidence>
<keyword evidence="5" id="KW-1185">Reference proteome</keyword>
<dbReference type="Pfam" id="PF00850">
    <property type="entry name" value="Hist_deacetyl"/>
    <property type="match status" value="1"/>
</dbReference>
<sequence>MTTVPQIALIRDPRFLEHDTGGGDHPETPERLLAIEQQLCNGPLAPHLVFHSSRMPQREDLLSFHSEAWLFRFEEAVLAGRTYIDHPDNQVGYETYQVAQLSAGSGMVAVDLVEGGFSGPVFSCTRPPGHHAEPGMPLGFCFLNNCVLAVRYWQKEYGRRRICVLDFDAHHGNGIQTAFDKDVDTLYISIHEHPSFSYPGTGYQEEQGTGPARGTVLNIPLAPGAGDARVIEVLDGPVQDALERFQPQCLVVAAGFDAHRLDDMSGLAWSTDLYRIIGFRLGDWAARFCRGRMISILEGGYHPDSLAASVEAYLAGQLSAVTGSEGNSHPGREKSGEKQRCL</sequence>
<dbReference type="GO" id="GO:0040029">
    <property type="term" value="P:epigenetic regulation of gene expression"/>
    <property type="evidence" value="ECO:0007669"/>
    <property type="project" value="TreeGrafter"/>
</dbReference>
<dbReference type="CDD" id="cd09992">
    <property type="entry name" value="HDAC_classII"/>
    <property type="match status" value="1"/>
</dbReference>
<dbReference type="SUPFAM" id="SSF52768">
    <property type="entry name" value="Arginase/deacetylase"/>
    <property type="match status" value="1"/>
</dbReference>
<dbReference type="InterPro" id="IPR023696">
    <property type="entry name" value="Ureohydrolase_dom_sf"/>
</dbReference>
<proteinExistence type="inferred from homology"/>
<feature type="domain" description="Histone deacetylase" evidence="3">
    <location>
        <begin position="25"/>
        <end position="315"/>
    </location>
</feature>
<comment type="similarity">
    <text evidence="1">Belongs to the histone deacetylase family.</text>
</comment>
<evidence type="ECO:0000256" key="2">
    <source>
        <dbReference type="SAM" id="MobiDB-lite"/>
    </source>
</evidence>
<dbReference type="PANTHER" id="PTHR10625">
    <property type="entry name" value="HISTONE DEACETYLASE HDAC1-RELATED"/>
    <property type="match status" value="1"/>
</dbReference>
<dbReference type="PANTHER" id="PTHR10625:SF10">
    <property type="entry name" value="HISTONE DEACETYLASE HDAC1"/>
    <property type="match status" value="1"/>
</dbReference>
<dbReference type="EMBL" id="AP024233">
    <property type="protein sequence ID" value="BCO09187.1"/>
    <property type="molecule type" value="Genomic_DNA"/>
</dbReference>
<dbReference type="PRINTS" id="PR01270">
    <property type="entry name" value="HDASUPER"/>
</dbReference>
<organism evidence="4 5">
    <name type="scientific">Desulfolithobacter dissulfuricans</name>
    <dbReference type="NCBI Taxonomy" id="2795293"/>
    <lineage>
        <taxon>Bacteria</taxon>
        <taxon>Pseudomonadati</taxon>
        <taxon>Thermodesulfobacteriota</taxon>
        <taxon>Desulfobulbia</taxon>
        <taxon>Desulfobulbales</taxon>
        <taxon>Desulfobulbaceae</taxon>
        <taxon>Desulfolithobacter</taxon>
    </lineage>
</organism>
<dbReference type="Proteomes" id="UP001063350">
    <property type="component" value="Chromosome"/>
</dbReference>
<accession>A0A915U5K3</accession>
<protein>
    <submittedName>
        <fullName evidence="4">Histone deacetylase</fullName>
    </submittedName>
</protein>
<name>A0A915U5K3_9BACT</name>
<dbReference type="InterPro" id="IPR023801">
    <property type="entry name" value="His_deacetylse_dom"/>
</dbReference>
<feature type="region of interest" description="Disordered" evidence="2">
    <location>
        <begin position="323"/>
        <end position="342"/>
    </location>
</feature>
<dbReference type="GO" id="GO:0004407">
    <property type="term" value="F:histone deacetylase activity"/>
    <property type="evidence" value="ECO:0007669"/>
    <property type="project" value="TreeGrafter"/>
</dbReference>
<dbReference type="InterPro" id="IPR037138">
    <property type="entry name" value="His_deacetylse_dom_sf"/>
</dbReference>
<feature type="compositionally biased region" description="Basic and acidic residues" evidence="2">
    <location>
        <begin position="330"/>
        <end position="342"/>
    </location>
</feature>
<gene>
    <name evidence="4" type="ORF">GF1_15630</name>
</gene>
<dbReference type="Gene3D" id="3.40.800.20">
    <property type="entry name" value="Histone deacetylase domain"/>
    <property type="match status" value="1"/>
</dbReference>
<dbReference type="KEGG" id="ddu:GF1_15630"/>
<dbReference type="InterPro" id="IPR000286">
    <property type="entry name" value="HDACs"/>
</dbReference>
<evidence type="ECO:0000256" key="1">
    <source>
        <dbReference type="ARBA" id="ARBA00005947"/>
    </source>
</evidence>
<evidence type="ECO:0000313" key="4">
    <source>
        <dbReference type="EMBL" id="BCO09187.1"/>
    </source>
</evidence>
<dbReference type="AlphaFoldDB" id="A0A915U5K3"/>
<dbReference type="RefSeq" id="WP_267929048.1">
    <property type="nucleotide sequence ID" value="NZ_AP024233.1"/>
</dbReference>